<dbReference type="InterPro" id="IPR051783">
    <property type="entry name" value="NAD(P)-dependent_oxidoreduct"/>
</dbReference>
<gene>
    <name evidence="2" type="ORF">FEK34_26810</name>
</gene>
<dbReference type="Pfam" id="PF01073">
    <property type="entry name" value="3Beta_HSD"/>
    <property type="match status" value="1"/>
</dbReference>
<dbReference type="Proteomes" id="UP000306378">
    <property type="component" value="Unassembled WGS sequence"/>
</dbReference>
<dbReference type="Gene3D" id="3.40.50.720">
    <property type="entry name" value="NAD(P)-binding Rossmann-like Domain"/>
    <property type="match status" value="1"/>
</dbReference>
<dbReference type="GO" id="GO:0006694">
    <property type="term" value="P:steroid biosynthetic process"/>
    <property type="evidence" value="ECO:0007669"/>
    <property type="project" value="InterPro"/>
</dbReference>
<dbReference type="GO" id="GO:0005737">
    <property type="term" value="C:cytoplasm"/>
    <property type="evidence" value="ECO:0007669"/>
    <property type="project" value="TreeGrafter"/>
</dbReference>
<accession>A0A5R8NBX2</accession>
<dbReference type="RefSeq" id="WP_138452290.1">
    <property type="nucleotide sequence ID" value="NZ_VBUT01000013.1"/>
</dbReference>
<sequence length="348" mass="37309">MKVLVTGASGFLGGALVRRLVREGGHEVSILVRRTSSLGDLGELDGVRVVTGDLTDEASLRRATEGIDVVFHSAARVDERGTRGQFWAENVRATEILLDAARGHGASRFVFISSPSALMDRDGGDQLDVDESLPYPRRYLNLYSETKAAAERAVLAADAPGFRTCALRPRAIWGAGDRSGPIVRLLGRTAEGALPDLSFGRTVYASLCHVDNIVDACVKAATVDGDALGGKAYFIADAERTDVWGFLAAVATDLGYAPPSRTPNPRVVRAAVAVIETIWRFPPVATRWSPPLSRYVVALLTRSATYDTAAAARDLGYRPVIDRDTGLASFLAWLAANGGITELTRTLR</sequence>
<dbReference type="InterPro" id="IPR002225">
    <property type="entry name" value="3Beta_OHSteriod_DH/Estase"/>
</dbReference>
<name>A0A5R8NBX2_9NOCA</name>
<dbReference type="GO" id="GO:0016616">
    <property type="term" value="F:oxidoreductase activity, acting on the CH-OH group of donors, NAD or NADP as acceptor"/>
    <property type="evidence" value="ECO:0007669"/>
    <property type="project" value="InterPro"/>
</dbReference>
<evidence type="ECO:0000313" key="2">
    <source>
        <dbReference type="EMBL" id="TLF73160.1"/>
    </source>
</evidence>
<evidence type="ECO:0000259" key="1">
    <source>
        <dbReference type="Pfam" id="PF01073"/>
    </source>
</evidence>
<evidence type="ECO:0000313" key="3">
    <source>
        <dbReference type="Proteomes" id="UP000306378"/>
    </source>
</evidence>
<dbReference type="InterPro" id="IPR036291">
    <property type="entry name" value="NAD(P)-bd_dom_sf"/>
</dbReference>
<dbReference type="SUPFAM" id="SSF51735">
    <property type="entry name" value="NAD(P)-binding Rossmann-fold domains"/>
    <property type="match status" value="1"/>
</dbReference>
<proteinExistence type="predicted"/>
<comment type="caution">
    <text evidence="2">The sequence shown here is derived from an EMBL/GenBank/DDBJ whole genome shotgun (WGS) entry which is preliminary data.</text>
</comment>
<dbReference type="AlphaFoldDB" id="A0A5R8NBX2"/>
<dbReference type="PANTHER" id="PTHR48079:SF6">
    <property type="entry name" value="NAD(P)-BINDING DOMAIN-CONTAINING PROTEIN-RELATED"/>
    <property type="match status" value="1"/>
</dbReference>
<dbReference type="PANTHER" id="PTHR48079">
    <property type="entry name" value="PROTEIN YEEZ"/>
    <property type="match status" value="1"/>
</dbReference>
<dbReference type="GO" id="GO:0004029">
    <property type="term" value="F:aldehyde dehydrogenase (NAD+) activity"/>
    <property type="evidence" value="ECO:0007669"/>
    <property type="project" value="TreeGrafter"/>
</dbReference>
<reference evidence="2 3" key="1">
    <citation type="submission" date="2019-05" db="EMBL/GenBank/DDBJ databases">
        <title>Genomes sequences of two Nocardia cyriacigeorgica environmental isolates, type strains Nocardia asteroides ATCC 19247 and Nocardia cyriacigeorgica DSM 44484.</title>
        <authorList>
            <person name="Vautrin F."/>
            <person name="Bergeron E."/>
            <person name="Dubost A."/>
            <person name="Abrouk D."/>
            <person name="Rodriguez Nava V."/>
            <person name="Pujic P."/>
        </authorList>
    </citation>
    <scope>NUCLEOTIDE SEQUENCE [LARGE SCALE GENOMIC DNA]</scope>
    <source>
        <strain evidence="2 3">EML 446</strain>
    </source>
</reference>
<feature type="domain" description="3-beta hydroxysteroid dehydrogenase/isomerase" evidence="1">
    <location>
        <begin position="4"/>
        <end position="263"/>
    </location>
</feature>
<organism evidence="2 3">
    <name type="scientific">Nocardia cyriacigeorgica</name>
    <dbReference type="NCBI Taxonomy" id="135487"/>
    <lineage>
        <taxon>Bacteria</taxon>
        <taxon>Bacillati</taxon>
        <taxon>Actinomycetota</taxon>
        <taxon>Actinomycetes</taxon>
        <taxon>Mycobacteriales</taxon>
        <taxon>Nocardiaceae</taxon>
        <taxon>Nocardia</taxon>
    </lineage>
</organism>
<protein>
    <submittedName>
        <fullName evidence="2">NAD-dependent epimerase/dehydratase family protein</fullName>
    </submittedName>
</protein>
<dbReference type="EMBL" id="VBUT01000013">
    <property type="protein sequence ID" value="TLF73160.1"/>
    <property type="molecule type" value="Genomic_DNA"/>
</dbReference>